<dbReference type="PANTHER" id="PTHR22950">
    <property type="entry name" value="AMINO ACID TRANSPORTER"/>
    <property type="match status" value="1"/>
</dbReference>
<evidence type="ECO:0000256" key="3">
    <source>
        <dbReference type="ARBA" id="ARBA00022989"/>
    </source>
</evidence>
<gene>
    <name evidence="7" type="ORF">EVOR1521_LOCUS29242</name>
</gene>
<reference evidence="7" key="1">
    <citation type="submission" date="2023-08" db="EMBL/GenBank/DDBJ databases">
        <authorList>
            <person name="Chen Y."/>
            <person name="Shah S."/>
            <person name="Dougan E. K."/>
            <person name="Thang M."/>
            <person name="Chan C."/>
        </authorList>
    </citation>
    <scope>NUCLEOTIDE SEQUENCE</scope>
</reference>
<feature type="transmembrane region" description="Helical" evidence="5">
    <location>
        <begin position="377"/>
        <end position="395"/>
    </location>
</feature>
<feature type="domain" description="Amino acid transporter transmembrane" evidence="6">
    <location>
        <begin position="38"/>
        <end position="401"/>
    </location>
</feature>
<dbReference type="InterPro" id="IPR013057">
    <property type="entry name" value="AA_transpt_TM"/>
</dbReference>
<feature type="transmembrane region" description="Helical" evidence="5">
    <location>
        <begin position="263"/>
        <end position="280"/>
    </location>
</feature>
<feature type="transmembrane region" description="Helical" evidence="5">
    <location>
        <begin position="176"/>
        <end position="197"/>
    </location>
</feature>
<feature type="transmembrane region" description="Helical" evidence="5">
    <location>
        <begin position="112"/>
        <end position="135"/>
    </location>
</feature>
<dbReference type="AlphaFoldDB" id="A0AA36JM56"/>
<dbReference type="EMBL" id="CAUJNA010003679">
    <property type="protein sequence ID" value="CAJ1407596.1"/>
    <property type="molecule type" value="Genomic_DNA"/>
</dbReference>
<feature type="transmembrane region" description="Helical" evidence="5">
    <location>
        <begin position="37"/>
        <end position="58"/>
    </location>
</feature>
<evidence type="ECO:0000256" key="5">
    <source>
        <dbReference type="SAM" id="Phobius"/>
    </source>
</evidence>
<organism evidence="7 8">
    <name type="scientific">Effrenium voratum</name>
    <dbReference type="NCBI Taxonomy" id="2562239"/>
    <lineage>
        <taxon>Eukaryota</taxon>
        <taxon>Sar</taxon>
        <taxon>Alveolata</taxon>
        <taxon>Dinophyceae</taxon>
        <taxon>Suessiales</taxon>
        <taxon>Symbiodiniaceae</taxon>
        <taxon>Effrenium</taxon>
    </lineage>
</organism>
<dbReference type="Pfam" id="PF01490">
    <property type="entry name" value="Aa_trans"/>
    <property type="match status" value="1"/>
</dbReference>
<feature type="transmembrane region" description="Helical" evidence="5">
    <location>
        <begin position="70"/>
        <end position="91"/>
    </location>
</feature>
<name>A0AA36JM56_9DINO</name>
<evidence type="ECO:0000313" key="7">
    <source>
        <dbReference type="EMBL" id="CAJ1407596.1"/>
    </source>
</evidence>
<comment type="subcellular location">
    <subcellularLocation>
        <location evidence="1">Membrane</location>
        <topology evidence="1">Multi-pass membrane protein</topology>
    </subcellularLocation>
</comment>
<proteinExistence type="predicted"/>
<keyword evidence="2 5" id="KW-0812">Transmembrane</keyword>
<evidence type="ECO:0000313" key="8">
    <source>
        <dbReference type="Proteomes" id="UP001178507"/>
    </source>
</evidence>
<evidence type="ECO:0000256" key="4">
    <source>
        <dbReference type="ARBA" id="ARBA00023136"/>
    </source>
</evidence>
<feature type="transmembrane region" description="Helical" evidence="5">
    <location>
        <begin position="402"/>
        <end position="419"/>
    </location>
</feature>
<dbReference type="GO" id="GO:0016020">
    <property type="term" value="C:membrane"/>
    <property type="evidence" value="ECO:0007669"/>
    <property type="project" value="UniProtKB-SubCell"/>
</dbReference>
<feature type="transmembrane region" description="Helical" evidence="5">
    <location>
        <begin position="300"/>
        <end position="326"/>
    </location>
</feature>
<accession>A0AA36JM56</accession>
<sequence>MDRSGVASAAKPLLPKSAKGGKALPQDKGWTSFSEGAAGASLALLVSAAIGTGVLALPYGVSRVGVLPSIGLFAVAGAATYASNTILFDCVSETGHGSYGQLMSDILGKYGAMVLDIFVFVEGLGAVATYLVFIMDYVPQVCQLWGDDYWCTDQMNVAWAATAIIWPLSCLKGLSALRYTSTCSIGTIILTSLVVIFKAPSHFSSKGLSLSHVIAESHWNKSSFQVLSMACFAFMTHTNSPEIALRFSGGAASARKVLSAQTILLWFVYCAIAVCGYMSFLDSTKQDFLTNYDLQDKLIVLCRCLLSTTLVFACPINMFPAVQALFNVLESLRGKQPDAERLYDMHQVRVAVTTLAFALTLGVALKSPHVADLISSISAYFSSPLMFAFPAVMHWKILRRQTMALPLGLLAITAALWLAELSSALF</sequence>
<evidence type="ECO:0000259" key="6">
    <source>
        <dbReference type="Pfam" id="PF01490"/>
    </source>
</evidence>
<keyword evidence="8" id="KW-1185">Reference proteome</keyword>
<evidence type="ECO:0000256" key="2">
    <source>
        <dbReference type="ARBA" id="ARBA00022692"/>
    </source>
</evidence>
<protein>
    <recommendedName>
        <fullName evidence="6">Amino acid transporter transmembrane domain-containing protein</fullName>
    </recommendedName>
</protein>
<dbReference type="GO" id="GO:0015179">
    <property type="term" value="F:L-amino acid transmembrane transporter activity"/>
    <property type="evidence" value="ECO:0007669"/>
    <property type="project" value="TreeGrafter"/>
</dbReference>
<evidence type="ECO:0000256" key="1">
    <source>
        <dbReference type="ARBA" id="ARBA00004141"/>
    </source>
</evidence>
<dbReference type="PANTHER" id="PTHR22950:SF702">
    <property type="entry name" value="AMINO ACID TRANSPORTER PROTEIN"/>
    <property type="match status" value="1"/>
</dbReference>
<comment type="caution">
    <text evidence="7">The sequence shown here is derived from an EMBL/GenBank/DDBJ whole genome shotgun (WGS) entry which is preliminary data.</text>
</comment>
<dbReference type="Proteomes" id="UP001178507">
    <property type="component" value="Unassembled WGS sequence"/>
</dbReference>
<keyword evidence="3 5" id="KW-1133">Transmembrane helix</keyword>
<keyword evidence="4 5" id="KW-0472">Membrane</keyword>